<dbReference type="PANTHER" id="PTHR30461:SF23">
    <property type="entry name" value="DNA RECOMBINASE-RELATED"/>
    <property type="match status" value="1"/>
</dbReference>
<sequence>MTIRVIIYIRVSTKMQEDRYSLAAQREELRQYAESQGWEIVNELKDVDSGGKLDKVGLNALMDAVEEGLTDIVLVIDQDRLSRLDTLEWEFLKGVLRDNNVKIAEPGSITDLKNEDDEFISDIKNLIAKREKRSIVRRMMWGKKQKLREGLGWGSAPFEYRHNSVTGKYEVLPEWSWIIPMTDDLYLNKQLGCRPIARKLTEVSKTPSGKAWTEDLVRKRLSSKFYHGVIEKTFATGETITVEDVHEALHLSIDPRGKKATSRKVSS</sequence>
<dbReference type="Pfam" id="PF07508">
    <property type="entry name" value="Recombinase"/>
    <property type="match status" value="1"/>
</dbReference>
<accession>A0ABZ2N9W7</accession>
<evidence type="ECO:0000256" key="4">
    <source>
        <dbReference type="PROSITE-ProRule" id="PRU10137"/>
    </source>
</evidence>
<feature type="domain" description="Recombinase" evidence="6">
    <location>
        <begin position="157"/>
        <end position="259"/>
    </location>
</feature>
<dbReference type="Pfam" id="PF00239">
    <property type="entry name" value="Resolvase"/>
    <property type="match status" value="1"/>
</dbReference>
<evidence type="ECO:0000259" key="6">
    <source>
        <dbReference type="PROSITE" id="PS51737"/>
    </source>
</evidence>
<dbReference type="Gene3D" id="3.90.1750.20">
    <property type="entry name" value="Putative Large Serine Recombinase, Chain B, Domain 2"/>
    <property type="match status" value="1"/>
</dbReference>
<evidence type="ECO:0000256" key="1">
    <source>
        <dbReference type="ARBA" id="ARBA00022908"/>
    </source>
</evidence>
<dbReference type="Gene3D" id="3.40.50.1390">
    <property type="entry name" value="Resolvase, N-terminal catalytic domain"/>
    <property type="match status" value="1"/>
</dbReference>
<dbReference type="InterPro" id="IPR011109">
    <property type="entry name" value="DNA_bind_recombinase_dom"/>
</dbReference>
<dbReference type="SMART" id="SM00857">
    <property type="entry name" value="Resolvase"/>
    <property type="match status" value="1"/>
</dbReference>
<reference evidence="7 8" key="1">
    <citation type="submission" date="2024-02" db="EMBL/GenBank/DDBJ databases">
        <title>Seven novel Bacillus-like species.</title>
        <authorList>
            <person name="Liu G."/>
        </authorList>
    </citation>
    <scope>NUCLEOTIDE SEQUENCE [LARGE SCALE GENOMIC DNA]</scope>
    <source>
        <strain evidence="7 8">FJAT-52991</strain>
    </source>
</reference>
<dbReference type="InterPro" id="IPR050639">
    <property type="entry name" value="SSR_resolvase"/>
</dbReference>
<dbReference type="InterPro" id="IPR006119">
    <property type="entry name" value="Resolv_N"/>
</dbReference>
<name>A0ABZ2N9W7_9BACI</name>
<evidence type="ECO:0000256" key="2">
    <source>
        <dbReference type="ARBA" id="ARBA00023125"/>
    </source>
</evidence>
<protein>
    <submittedName>
        <fullName evidence="7">Recombinase family protein</fullName>
    </submittedName>
</protein>
<evidence type="ECO:0000256" key="3">
    <source>
        <dbReference type="ARBA" id="ARBA00023172"/>
    </source>
</evidence>
<dbReference type="SUPFAM" id="SSF53041">
    <property type="entry name" value="Resolvase-like"/>
    <property type="match status" value="1"/>
</dbReference>
<dbReference type="PROSITE" id="PS51737">
    <property type="entry name" value="RECOMBINASE_DNA_BIND"/>
    <property type="match status" value="1"/>
</dbReference>
<dbReference type="RefSeq" id="WP_338754228.1">
    <property type="nucleotide sequence ID" value="NZ_CP147404.1"/>
</dbReference>
<feature type="domain" description="Resolvase/invertase-type recombinase catalytic" evidence="5">
    <location>
        <begin position="4"/>
        <end position="150"/>
    </location>
</feature>
<dbReference type="InterPro" id="IPR038109">
    <property type="entry name" value="DNA_bind_recomb_sf"/>
</dbReference>
<dbReference type="CDD" id="cd00338">
    <property type="entry name" value="Ser_Recombinase"/>
    <property type="match status" value="1"/>
</dbReference>
<dbReference type="InterPro" id="IPR036162">
    <property type="entry name" value="Resolvase-like_N_sf"/>
</dbReference>
<dbReference type="InterPro" id="IPR006118">
    <property type="entry name" value="Recombinase_CS"/>
</dbReference>
<dbReference type="PROSITE" id="PS51736">
    <property type="entry name" value="RECOMBINASES_3"/>
    <property type="match status" value="1"/>
</dbReference>
<organism evidence="7 8">
    <name type="scientific">Bacillus kandeliae</name>
    <dbReference type="NCBI Taxonomy" id="3129297"/>
    <lineage>
        <taxon>Bacteria</taxon>
        <taxon>Bacillati</taxon>
        <taxon>Bacillota</taxon>
        <taxon>Bacilli</taxon>
        <taxon>Bacillales</taxon>
        <taxon>Bacillaceae</taxon>
        <taxon>Bacillus</taxon>
    </lineage>
</organism>
<evidence type="ECO:0000259" key="5">
    <source>
        <dbReference type="PROSITE" id="PS51736"/>
    </source>
</evidence>
<evidence type="ECO:0000313" key="8">
    <source>
        <dbReference type="Proteomes" id="UP001387364"/>
    </source>
</evidence>
<dbReference type="PROSITE" id="PS00397">
    <property type="entry name" value="RECOMBINASES_1"/>
    <property type="match status" value="1"/>
</dbReference>
<dbReference type="PANTHER" id="PTHR30461">
    <property type="entry name" value="DNA-INVERTASE FROM LAMBDOID PROPHAGE"/>
    <property type="match status" value="1"/>
</dbReference>
<keyword evidence="1" id="KW-0229">DNA integration</keyword>
<dbReference type="EMBL" id="CP147404">
    <property type="protein sequence ID" value="WXB94493.1"/>
    <property type="molecule type" value="Genomic_DNA"/>
</dbReference>
<feature type="active site" description="O-(5'-phospho-DNA)-serine intermediate" evidence="4">
    <location>
        <position position="12"/>
    </location>
</feature>
<keyword evidence="3" id="KW-0233">DNA recombination</keyword>
<evidence type="ECO:0000313" key="7">
    <source>
        <dbReference type="EMBL" id="WXB94493.1"/>
    </source>
</evidence>
<proteinExistence type="predicted"/>
<gene>
    <name evidence="7" type="ORF">WDJ61_07660</name>
</gene>
<dbReference type="Proteomes" id="UP001387364">
    <property type="component" value="Chromosome"/>
</dbReference>
<keyword evidence="2" id="KW-0238">DNA-binding</keyword>
<keyword evidence="8" id="KW-1185">Reference proteome</keyword>